<comment type="subcellular location">
    <subcellularLocation>
        <location evidence="1">Cell membrane</location>
        <topology evidence="1">Multi-pass membrane protein</topology>
    </subcellularLocation>
</comment>
<evidence type="ECO:0000256" key="12">
    <source>
        <dbReference type="SAM" id="Phobius"/>
    </source>
</evidence>
<feature type="transmembrane region" description="Helical" evidence="12">
    <location>
        <begin position="115"/>
        <end position="137"/>
    </location>
</feature>
<keyword evidence="5" id="KW-0349">Heme</keyword>
<reference evidence="13" key="1">
    <citation type="journal article" date="2014" name="Int. J. Syst. Evol. Microbiol.">
        <title>Complete genome sequence of Corynebacterium casei LMG S-19264T (=DSM 44701T), isolated from a smear-ripened cheese.</title>
        <authorList>
            <consortium name="US DOE Joint Genome Institute (JGI-PGF)"/>
            <person name="Walter F."/>
            <person name="Albersmeier A."/>
            <person name="Kalinowski J."/>
            <person name="Ruckert C."/>
        </authorList>
    </citation>
    <scope>NUCLEOTIDE SEQUENCE</scope>
    <source>
        <strain evidence="13">CGMCC 1.12785</strain>
    </source>
</reference>
<feature type="transmembrane region" description="Helical" evidence="12">
    <location>
        <begin position="294"/>
        <end position="316"/>
    </location>
</feature>
<dbReference type="GO" id="GO:0005886">
    <property type="term" value="C:plasma membrane"/>
    <property type="evidence" value="ECO:0007669"/>
    <property type="project" value="UniProtKB-SubCell"/>
</dbReference>
<evidence type="ECO:0000256" key="7">
    <source>
        <dbReference type="ARBA" id="ARBA00022723"/>
    </source>
</evidence>
<accession>A0A8J2TWI8</accession>
<dbReference type="AlphaFoldDB" id="A0A8J2TWI8"/>
<keyword evidence="11 12" id="KW-0472">Membrane</keyword>
<reference evidence="13" key="2">
    <citation type="submission" date="2020-09" db="EMBL/GenBank/DDBJ databases">
        <authorList>
            <person name="Sun Q."/>
            <person name="Zhou Y."/>
        </authorList>
    </citation>
    <scope>NUCLEOTIDE SEQUENCE</scope>
    <source>
        <strain evidence="13">CGMCC 1.12785</strain>
    </source>
</reference>
<keyword evidence="4" id="KW-1003">Cell membrane</keyword>
<evidence type="ECO:0000256" key="11">
    <source>
        <dbReference type="ARBA" id="ARBA00023136"/>
    </source>
</evidence>
<dbReference type="RefSeq" id="WP_188549709.1">
    <property type="nucleotide sequence ID" value="NZ_BMFY01000003.1"/>
</dbReference>
<evidence type="ECO:0000313" key="13">
    <source>
        <dbReference type="EMBL" id="GGA08184.1"/>
    </source>
</evidence>
<evidence type="ECO:0000256" key="9">
    <source>
        <dbReference type="ARBA" id="ARBA00022989"/>
    </source>
</evidence>
<keyword evidence="9 12" id="KW-1133">Transmembrane helix</keyword>
<keyword evidence="3" id="KW-0813">Transport</keyword>
<keyword evidence="7" id="KW-0479">Metal-binding</keyword>
<evidence type="ECO:0000256" key="4">
    <source>
        <dbReference type="ARBA" id="ARBA00022475"/>
    </source>
</evidence>
<proteinExistence type="inferred from homology"/>
<dbReference type="Proteomes" id="UP000616114">
    <property type="component" value="Unassembled WGS sequence"/>
</dbReference>
<feature type="transmembrane region" description="Helical" evidence="12">
    <location>
        <begin position="193"/>
        <end position="213"/>
    </location>
</feature>
<organism evidence="13 14">
    <name type="scientific">Sediminivirga luteola</name>
    <dbReference type="NCBI Taxonomy" id="1774748"/>
    <lineage>
        <taxon>Bacteria</taxon>
        <taxon>Bacillati</taxon>
        <taxon>Actinomycetota</taxon>
        <taxon>Actinomycetes</taxon>
        <taxon>Micrococcales</taxon>
        <taxon>Brevibacteriaceae</taxon>
        <taxon>Sediminivirga</taxon>
    </lineage>
</organism>
<dbReference type="InterPro" id="IPR003317">
    <property type="entry name" value="Cyt-d_oxidase_su2"/>
</dbReference>
<dbReference type="NCBIfam" id="TIGR00203">
    <property type="entry name" value="cydB"/>
    <property type="match status" value="1"/>
</dbReference>
<evidence type="ECO:0000256" key="8">
    <source>
        <dbReference type="ARBA" id="ARBA00022982"/>
    </source>
</evidence>
<feature type="transmembrane region" description="Helical" evidence="12">
    <location>
        <begin position="6"/>
        <end position="36"/>
    </location>
</feature>
<evidence type="ECO:0000256" key="6">
    <source>
        <dbReference type="ARBA" id="ARBA00022692"/>
    </source>
</evidence>
<dbReference type="GO" id="GO:0046872">
    <property type="term" value="F:metal ion binding"/>
    <property type="evidence" value="ECO:0007669"/>
    <property type="project" value="UniProtKB-KW"/>
</dbReference>
<keyword evidence="6 12" id="KW-0812">Transmembrane</keyword>
<keyword evidence="14" id="KW-1185">Reference proteome</keyword>
<name>A0A8J2TWI8_9MICO</name>
<dbReference type="GO" id="GO:0070069">
    <property type="term" value="C:cytochrome complex"/>
    <property type="evidence" value="ECO:0007669"/>
    <property type="project" value="TreeGrafter"/>
</dbReference>
<dbReference type="PANTHER" id="PTHR43141">
    <property type="entry name" value="CYTOCHROME BD2 SUBUNIT II"/>
    <property type="match status" value="1"/>
</dbReference>
<dbReference type="EMBL" id="BMFY01000003">
    <property type="protein sequence ID" value="GGA08184.1"/>
    <property type="molecule type" value="Genomic_DNA"/>
</dbReference>
<protein>
    <submittedName>
        <fullName evidence="13">Cytochrome c oxidase assembly protein</fullName>
    </submittedName>
</protein>
<evidence type="ECO:0000256" key="2">
    <source>
        <dbReference type="ARBA" id="ARBA00007543"/>
    </source>
</evidence>
<feature type="transmembrane region" description="Helical" evidence="12">
    <location>
        <begin position="225"/>
        <end position="243"/>
    </location>
</feature>
<dbReference type="GO" id="GO:0016682">
    <property type="term" value="F:oxidoreductase activity, acting on diphenols and related substances as donors, oxygen as acceptor"/>
    <property type="evidence" value="ECO:0007669"/>
    <property type="project" value="TreeGrafter"/>
</dbReference>
<dbReference type="Pfam" id="PF02322">
    <property type="entry name" value="Cyt_bd_oxida_II"/>
    <property type="match status" value="1"/>
</dbReference>
<feature type="transmembrane region" description="Helical" evidence="12">
    <location>
        <begin position="157"/>
        <end position="181"/>
    </location>
</feature>
<feature type="transmembrane region" description="Helical" evidence="12">
    <location>
        <begin position="255"/>
        <end position="274"/>
    </location>
</feature>
<evidence type="ECO:0000256" key="10">
    <source>
        <dbReference type="ARBA" id="ARBA00023004"/>
    </source>
</evidence>
<gene>
    <name evidence="13" type="primary">cydB</name>
    <name evidence="13" type="ORF">GCM10011333_08780</name>
</gene>
<dbReference type="PIRSF" id="PIRSF000267">
    <property type="entry name" value="Cyt_oxidse_sub2"/>
    <property type="match status" value="1"/>
</dbReference>
<sequence length="345" mass="37192">MEALPVIWFVLIAVLWLGYLFLEGFDLGVGVLMKLFTRDEKERRVLLNSIGPVWDGNEVWLLTAGGATFAAFPLWYASLFSALYLPLTLALLALIFRAVAIEYRGKGYSDAWRSFWTNAMAIGSGVAAFCVGAMLAVTTTGYPLDANGDNTGGPFAWLHPYAILGGLGVLGFSVLHGLYFLTLKTDGDVRHRARAAAVRFGPVLLLPLVGWALLVQSQNGKTVGWLLIGAAAALAAAAWVNLARGAEKRAFVCQGLFLLAGVASIFTNVFPVVMPSTLDPAFDLTVYNASSSTYTLTIMAVVAAIGLPVVLAYQIWSYRVFRRRISTAHIPEPHVIPVAIRGAQP</sequence>
<dbReference type="GO" id="GO:0009055">
    <property type="term" value="F:electron transfer activity"/>
    <property type="evidence" value="ECO:0007669"/>
    <property type="project" value="TreeGrafter"/>
</dbReference>
<keyword evidence="10" id="KW-0408">Iron</keyword>
<evidence type="ECO:0000256" key="3">
    <source>
        <dbReference type="ARBA" id="ARBA00022448"/>
    </source>
</evidence>
<keyword evidence="8" id="KW-0249">Electron transport</keyword>
<feature type="transmembrane region" description="Helical" evidence="12">
    <location>
        <begin position="83"/>
        <end position="103"/>
    </location>
</feature>
<dbReference type="GO" id="GO:0019646">
    <property type="term" value="P:aerobic electron transport chain"/>
    <property type="evidence" value="ECO:0007669"/>
    <property type="project" value="TreeGrafter"/>
</dbReference>
<dbReference type="PANTHER" id="PTHR43141:SF5">
    <property type="entry name" value="CYTOCHROME BD-I UBIQUINOL OXIDASE SUBUNIT 2"/>
    <property type="match status" value="1"/>
</dbReference>
<evidence type="ECO:0000313" key="14">
    <source>
        <dbReference type="Proteomes" id="UP000616114"/>
    </source>
</evidence>
<evidence type="ECO:0000256" key="5">
    <source>
        <dbReference type="ARBA" id="ARBA00022617"/>
    </source>
</evidence>
<comment type="similarity">
    <text evidence="2">Belongs to the cytochrome ubiquinol oxidase subunit 2 family.</text>
</comment>
<comment type="caution">
    <text evidence="13">The sequence shown here is derived from an EMBL/GenBank/DDBJ whole genome shotgun (WGS) entry which is preliminary data.</text>
</comment>
<evidence type="ECO:0000256" key="1">
    <source>
        <dbReference type="ARBA" id="ARBA00004651"/>
    </source>
</evidence>